<keyword evidence="2" id="KW-1185">Reference proteome</keyword>
<name>A0A8J5TEG6_ZIZPA</name>
<dbReference type="Proteomes" id="UP000729402">
    <property type="component" value="Unassembled WGS sequence"/>
</dbReference>
<reference evidence="1" key="2">
    <citation type="submission" date="2021-02" db="EMBL/GenBank/DDBJ databases">
        <authorList>
            <person name="Kimball J.A."/>
            <person name="Haas M.W."/>
            <person name="Macchietto M."/>
            <person name="Kono T."/>
            <person name="Duquette J."/>
            <person name="Shao M."/>
        </authorList>
    </citation>
    <scope>NUCLEOTIDE SEQUENCE</scope>
    <source>
        <tissue evidence="1">Fresh leaf tissue</tissue>
    </source>
</reference>
<evidence type="ECO:0000313" key="2">
    <source>
        <dbReference type="Proteomes" id="UP000729402"/>
    </source>
</evidence>
<proteinExistence type="predicted"/>
<protein>
    <submittedName>
        <fullName evidence="1">Uncharacterized protein</fullName>
    </submittedName>
</protein>
<accession>A0A8J5TEG6</accession>
<organism evidence="1 2">
    <name type="scientific">Zizania palustris</name>
    <name type="common">Northern wild rice</name>
    <dbReference type="NCBI Taxonomy" id="103762"/>
    <lineage>
        <taxon>Eukaryota</taxon>
        <taxon>Viridiplantae</taxon>
        <taxon>Streptophyta</taxon>
        <taxon>Embryophyta</taxon>
        <taxon>Tracheophyta</taxon>
        <taxon>Spermatophyta</taxon>
        <taxon>Magnoliopsida</taxon>
        <taxon>Liliopsida</taxon>
        <taxon>Poales</taxon>
        <taxon>Poaceae</taxon>
        <taxon>BOP clade</taxon>
        <taxon>Oryzoideae</taxon>
        <taxon>Oryzeae</taxon>
        <taxon>Zizaniinae</taxon>
        <taxon>Zizania</taxon>
    </lineage>
</organism>
<dbReference type="EMBL" id="JAAALK010000283">
    <property type="protein sequence ID" value="KAG8073866.1"/>
    <property type="molecule type" value="Genomic_DNA"/>
</dbReference>
<sequence length="110" mass="12204">MFGGGLFPWPRHRLHRARERRRYVETVPRGLRVVLQPSQPPAAAVLAIGNIGGSMWRLPAAAALRREIMPVIARRRRRCGLPRKMAVVAVRLVRAFLYVASNASAGVSAL</sequence>
<evidence type="ECO:0000313" key="1">
    <source>
        <dbReference type="EMBL" id="KAG8073866.1"/>
    </source>
</evidence>
<reference evidence="1" key="1">
    <citation type="journal article" date="2021" name="bioRxiv">
        <title>Whole Genome Assembly and Annotation of Northern Wild Rice, Zizania palustris L., Supports a Whole Genome Duplication in the Zizania Genus.</title>
        <authorList>
            <person name="Haas M."/>
            <person name="Kono T."/>
            <person name="Macchietto M."/>
            <person name="Millas R."/>
            <person name="McGilp L."/>
            <person name="Shao M."/>
            <person name="Duquette J."/>
            <person name="Hirsch C.N."/>
            <person name="Kimball J."/>
        </authorList>
    </citation>
    <scope>NUCLEOTIDE SEQUENCE</scope>
    <source>
        <tissue evidence="1">Fresh leaf tissue</tissue>
    </source>
</reference>
<gene>
    <name evidence="1" type="ORF">GUJ93_ZPchr0006g40669</name>
</gene>
<dbReference type="AlphaFoldDB" id="A0A8J5TEG6"/>
<comment type="caution">
    <text evidence="1">The sequence shown here is derived from an EMBL/GenBank/DDBJ whole genome shotgun (WGS) entry which is preliminary data.</text>
</comment>